<feature type="transmembrane region" description="Helical" evidence="1">
    <location>
        <begin position="190"/>
        <end position="214"/>
    </location>
</feature>
<gene>
    <name evidence="3" type="ORF">PCC79_14425</name>
</gene>
<keyword evidence="1" id="KW-0812">Transmembrane</keyword>
<protein>
    <submittedName>
        <fullName evidence="3">Type II CAAX endopeptidase family protein</fullName>
    </submittedName>
</protein>
<evidence type="ECO:0000256" key="1">
    <source>
        <dbReference type="SAM" id="Phobius"/>
    </source>
</evidence>
<feature type="transmembrane region" description="Helical" evidence="1">
    <location>
        <begin position="47"/>
        <end position="66"/>
    </location>
</feature>
<proteinExistence type="predicted"/>
<keyword evidence="4" id="KW-1185">Reference proteome</keyword>
<dbReference type="Proteomes" id="UP001434337">
    <property type="component" value="Chromosome"/>
</dbReference>
<organism evidence="3 4">
    <name type="scientific">Propioniciclava soli</name>
    <dbReference type="NCBI Taxonomy" id="2775081"/>
    <lineage>
        <taxon>Bacteria</taxon>
        <taxon>Bacillati</taxon>
        <taxon>Actinomycetota</taxon>
        <taxon>Actinomycetes</taxon>
        <taxon>Propionibacteriales</taxon>
        <taxon>Propionibacteriaceae</taxon>
        <taxon>Propioniciclava</taxon>
    </lineage>
</organism>
<dbReference type="InterPro" id="IPR003675">
    <property type="entry name" value="Rce1/LyrA-like_dom"/>
</dbReference>
<name>A0ABZ3C5W3_9ACTN</name>
<dbReference type="Pfam" id="PF02517">
    <property type="entry name" value="Rce1-like"/>
    <property type="match status" value="1"/>
</dbReference>
<feature type="transmembrane region" description="Helical" evidence="1">
    <location>
        <begin position="110"/>
        <end position="131"/>
    </location>
</feature>
<feature type="transmembrane region" description="Helical" evidence="1">
    <location>
        <begin position="151"/>
        <end position="170"/>
    </location>
</feature>
<feature type="domain" description="CAAX prenyl protease 2/Lysostaphin resistance protein A-like" evidence="2">
    <location>
        <begin position="151"/>
        <end position="237"/>
    </location>
</feature>
<keyword evidence="1" id="KW-0472">Membrane</keyword>
<accession>A0ABZ3C5W3</accession>
<evidence type="ECO:0000259" key="2">
    <source>
        <dbReference type="Pfam" id="PF02517"/>
    </source>
</evidence>
<dbReference type="RefSeq" id="WP_342372225.1">
    <property type="nucleotide sequence ID" value="NZ_CP115965.1"/>
</dbReference>
<feature type="transmembrane region" description="Helical" evidence="1">
    <location>
        <begin position="72"/>
        <end position="90"/>
    </location>
</feature>
<feature type="transmembrane region" description="Helical" evidence="1">
    <location>
        <begin position="226"/>
        <end position="247"/>
    </location>
</feature>
<sequence length="251" mass="26135">MADPQRDGLLGPGGLVGEVRAFVDAALLHPVERDHTETTAQLRRRRIVVTVTAIAGALALGAALAIRPGDPLFYPATLGVAAIWAVGAFASGRLHLGRAHTRSGGQSRAVLQGFLLGAALLGIFVLGAFVVSRIPVLRGPVEGLLDHARFGSLWIVALVTAINGIAEELFFRGATYAALDRRWNLAGSTVLYAASTLFSGVPLLTFAAACLGLLTGAQRRVTGGVLGPIVSHLTWSLGMLFALPLVFSTGV</sequence>
<evidence type="ECO:0000313" key="4">
    <source>
        <dbReference type="Proteomes" id="UP001434337"/>
    </source>
</evidence>
<evidence type="ECO:0000313" key="3">
    <source>
        <dbReference type="EMBL" id="WZW98073.1"/>
    </source>
</evidence>
<keyword evidence="1" id="KW-1133">Transmembrane helix</keyword>
<reference evidence="3 4" key="1">
    <citation type="journal article" date="2023" name="Environ Microbiome">
        <title>A coral-associated actinobacterium mitigates coral bleaching under heat stress.</title>
        <authorList>
            <person name="Li J."/>
            <person name="Zou Y."/>
            <person name="Li Q."/>
            <person name="Zhang J."/>
            <person name="Bourne D.G."/>
            <person name="Lyu Y."/>
            <person name="Liu C."/>
            <person name="Zhang S."/>
        </authorList>
    </citation>
    <scope>NUCLEOTIDE SEQUENCE [LARGE SCALE GENOMIC DNA]</scope>
    <source>
        <strain evidence="3 4">SCSIO 13291</strain>
    </source>
</reference>
<dbReference type="EMBL" id="CP115965">
    <property type="protein sequence ID" value="WZW98073.1"/>
    <property type="molecule type" value="Genomic_DNA"/>
</dbReference>